<organism evidence="5">
    <name type="scientific">Paraprevotella clara</name>
    <dbReference type="NCBI Taxonomy" id="454154"/>
    <lineage>
        <taxon>Bacteria</taxon>
        <taxon>Pseudomonadati</taxon>
        <taxon>Bacteroidota</taxon>
        <taxon>Bacteroidia</taxon>
        <taxon>Bacteroidales</taxon>
        <taxon>Prevotellaceae</taxon>
        <taxon>Paraprevotella</taxon>
    </lineage>
</organism>
<dbReference type="GO" id="GO:0006308">
    <property type="term" value="P:DNA catabolic process"/>
    <property type="evidence" value="ECO:0007669"/>
    <property type="project" value="UniProtKB-UniRule"/>
</dbReference>
<dbReference type="CDD" id="cd04489">
    <property type="entry name" value="ExoVII_LU_OBF"/>
    <property type="match status" value="1"/>
</dbReference>
<sequence>MEALTLYELNGLVRGTLERTLQAEYWLQAELSEVREAYNGHCYLEFVQKSVNGRDLVAKARGVIWAGMYRLLKPMFERETGRTLSPGLKVLVKVGVTFHELYGYSLTVTDIDPAYTLGDMARLRREILARLEADGILNDNKELSLPLSANRIAVISSATAAGYGDFCNQLLRNDYRLRFTVRLFPAVMQGEHVESSVLAALDAVMARQDDWDAVVIIRGGGATSDLSGFDTYLLAAACAQFPLPVITGIGHERDDTVIDLVAHTRVKTPTAAAAFLIHHQLEAASRLEAVAREIQQQAKGRMEGERLRVERLSARLSAAALQVRTRGERRLEQMAARLFHAGRQRLSDERHRLDLYAGRIGRGIPVRMERERFRLQLLQQKCEAADPVLLLKRGYSMTFCGGKLVRKASELKGGEEITTCLAEGEIRSVVQ</sequence>
<dbReference type="Pfam" id="PF02601">
    <property type="entry name" value="Exonuc_VII_L"/>
    <property type="match status" value="1"/>
</dbReference>
<comment type="subunit">
    <text evidence="1">Heterooligomer composed of large and small subunits.</text>
</comment>
<dbReference type="InterPro" id="IPR025824">
    <property type="entry name" value="OB-fold_nuc-bd_dom"/>
</dbReference>
<comment type="catalytic activity">
    <reaction evidence="1 2">
        <text>Exonucleolytic cleavage in either 5'- to 3'- or 3'- to 5'-direction to yield nucleoside 5'-phosphates.</text>
        <dbReference type="EC" id="3.1.11.6"/>
    </reaction>
</comment>
<evidence type="ECO:0000256" key="2">
    <source>
        <dbReference type="RuleBase" id="RU004355"/>
    </source>
</evidence>
<gene>
    <name evidence="1 5" type="primary">xseA</name>
    <name evidence="5" type="ORF">PCLFYP37_02678</name>
</gene>
<feature type="domain" description="OB-fold nucleic acid binding" evidence="4">
    <location>
        <begin position="5"/>
        <end position="112"/>
    </location>
</feature>
<keyword evidence="1 2" id="KW-0269">Exonuclease</keyword>
<dbReference type="EC" id="3.1.11.6" evidence="1"/>
<keyword evidence="1 2" id="KW-0378">Hydrolase</keyword>
<dbReference type="GO" id="GO:0009318">
    <property type="term" value="C:exodeoxyribonuclease VII complex"/>
    <property type="evidence" value="ECO:0007669"/>
    <property type="project" value="UniProtKB-UniRule"/>
</dbReference>
<dbReference type="PANTHER" id="PTHR30008">
    <property type="entry name" value="EXODEOXYRIBONUCLEASE 7 LARGE SUBUNIT"/>
    <property type="match status" value="1"/>
</dbReference>
<dbReference type="Pfam" id="PF13742">
    <property type="entry name" value="tRNA_anti_2"/>
    <property type="match status" value="1"/>
</dbReference>
<evidence type="ECO:0000259" key="4">
    <source>
        <dbReference type="Pfam" id="PF13742"/>
    </source>
</evidence>
<evidence type="ECO:0000256" key="1">
    <source>
        <dbReference type="HAMAP-Rule" id="MF_00378"/>
    </source>
</evidence>
<dbReference type="RefSeq" id="WP_021980973.1">
    <property type="nucleotide sequence ID" value="NZ_CACRUT010000015.1"/>
</dbReference>
<dbReference type="EMBL" id="CACRUT010000015">
    <property type="protein sequence ID" value="VYU37684.1"/>
    <property type="molecule type" value="Genomic_DNA"/>
</dbReference>
<evidence type="ECO:0000259" key="3">
    <source>
        <dbReference type="Pfam" id="PF02601"/>
    </source>
</evidence>
<proteinExistence type="inferred from homology"/>
<comment type="subcellular location">
    <subcellularLocation>
        <location evidence="1 2">Cytoplasm</location>
    </subcellularLocation>
</comment>
<protein>
    <recommendedName>
        <fullName evidence="1">Exodeoxyribonuclease 7 large subunit</fullName>
        <ecNumber evidence="1">3.1.11.6</ecNumber>
    </recommendedName>
    <alternativeName>
        <fullName evidence="1">Exodeoxyribonuclease VII large subunit</fullName>
        <shortName evidence="1">Exonuclease VII large subunit</shortName>
    </alternativeName>
</protein>
<dbReference type="HAMAP" id="MF_00378">
    <property type="entry name" value="Exonuc_7_L"/>
    <property type="match status" value="1"/>
</dbReference>
<dbReference type="GO" id="GO:0008855">
    <property type="term" value="F:exodeoxyribonuclease VII activity"/>
    <property type="evidence" value="ECO:0007669"/>
    <property type="project" value="UniProtKB-UniRule"/>
</dbReference>
<dbReference type="GO" id="GO:0003676">
    <property type="term" value="F:nucleic acid binding"/>
    <property type="evidence" value="ECO:0007669"/>
    <property type="project" value="InterPro"/>
</dbReference>
<feature type="domain" description="Exonuclease VII large subunit C-terminal" evidence="3">
    <location>
        <begin position="137"/>
        <end position="427"/>
    </location>
</feature>
<keyword evidence="1 2" id="KW-0540">Nuclease</keyword>
<reference evidence="5" key="1">
    <citation type="submission" date="2019-11" db="EMBL/GenBank/DDBJ databases">
        <authorList>
            <person name="Feng L."/>
        </authorList>
    </citation>
    <scope>NUCLEOTIDE SEQUENCE</scope>
    <source>
        <strain evidence="5">PclaraLFYP37</strain>
    </source>
</reference>
<evidence type="ECO:0000313" key="5">
    <source>
        <dbReference type="EMBL" id="VYU37684.1"/>
    </source>
</evidence>
<dbReference type="NCBIfam" id="TIGR00237">
    <property type="entry name" value="xseA"/>
    <property type="match status" value="1"/>
</dbReference>
<dbReference type="InterPro" id="IPR020579">
    <property type="entry name" value="Exonuc_VII_lsu_C"/>
</dbReference>
<dbReference type="PANTHER" id="PTHR30008:SF0">
    <property type="entry name" value="EXODEOXYRIBONUCLEASE 7 LARGE SUBUNIT"/>
    <property type="match status" value="1"/>
</dbReference>
<accession>A0A6N3ECQ8</accession>
<comment type="function">
    <text evidence="1">Bidirectionally degrades single-stranded DNA into large acid-insoluble oligonucleotides, which are then degraded further into small acid-soluble oligonucleotides.</text>
</comment>
<comment type="similarity">
    <text evidence="1 2">Belongs to the XseA family.</text>
</comment>
<dbReference type="GO" id="GO:0005737">
    <property type="term" value="C:cytoplasm"/>
    <property type="evidence" value="ECO:0007669"/>
    <property type="project" value="UniProtKB-SubCell"/>
</dbReference>
<keyword evidence="1" id="KW-0963">Cytoplasm</keyword>
<dbReference type="AlphaFoldDB" id="A0A6N3ECQ8"/>
<name>A0A6N3ECQ8_9BACT</name>
<dbReference type="InterPro" id="IPR003753">
    <property type="entry name" value="Exonuc_VII_L"/>
</dbReference>